<evidence type="ECO:0000256" key="3">
    <source>
        <dbReference type="SAM" id="Coils"/>
    </source>
</evidence>
<dbReference type="PROSITE" id="PS51842">
    <property type="entry name" value="IF_ROD_2"/>
    <property type="match status" value="1"/>
</dbReference>
<feature type="coiled-coil region" evidence="3">
    <location>
        <begin position="285"/>
        <end position="319"/>
    </location>
</feature>
<evidence type="ECO:0000313" key="6">
    <source>
        <dbReference type="Ensembl" id="ENSSTUP00000035703.1"/>
    </source>
</evidence>
<dbReference type="FunCoup" id="A0A673YM34">
    <property type="interactions" value="29"/>
</dbReference>
<dbReference type="InterPro" id="IPR039008">
    <property type="entry name" value="IF_rod_dom"/>
</dbReference>
<evidence type="ECO:0000256" key="1">
    <source>
        <dbReference type="ARBA" id="ARBA00022754"/>
    </source>
</evidence>
<dbReference type="PANTHER" id="PTHR23239:SF32">
    <property type="entry name" value="PHAKININ"/>
    <property type="match status" value="1"/>
</dbReference>
<dbReference type="InParanoid" id="A0A673YM34"/>
<evidence type="ECO:0000256" key="2">
    <source>
        <dbReference type="ARBA" id="ARBA00023054"/>
    </source>
</evidence>
<keyword evidence="7" id="KW-1185">Reference proteome</keyword>
<dbReference type="PANTHER" id="PTHR23239">
    <property type="entry name" value="INTERMEDIATE FILAMENT"/>
    <property type="match status" value="1"/>
</dbReference>
<evidence type="ECO:0000256" key="4">
    <source>
        <dbReference type="SAM" id="MobiDB-lite"/>
    </source>
</evidence>
<reference evidence="6" key="1">
    <citation type="submission" date="2025-08" db="UniProtKB">
        <authorList>
            <consortium name="Ensembl"/>
        </authorList>
    </citation>
    <scope>IDENTIFICATION</scope>
</reference>
<dbReference type="Proteomes" id="UP000472277">
    <property type="component" value="Chromosome 31"/>
</dbReference>
<dbReference type="OMA" id="YCDAGCK"/>
<dbReference type="AlphaFoldDB" id="A0A673YM34"/>
<feature type="coiled-coil region" evidence="3">
    <location>
        <begin position="94"/>
        <end position="128"/>
    </location>
</feature>
<sequence length="487" mass="54044">MPLPRRRSSFLNQPAAKERPGSANTRVGTVGITNAPRGVFVGTAPTGVTSSMGTRVSRRALGISSVFLQGLRSTAVPVMPHGVGTGGRQYPGGAESLNSCLMEYRDKVRALEQLNQQLEEQIKHCLDRKASSAGAWGPLRQDWEDVYRHVSESILANARLMLQTENVQANAEDFKDRYENEQPFKKAMEEEISSLYKVIDDANLTKSDLESQMDSMRAELRDLACNHEEDVRVLYKQMAGGEMDEPDAPIETNLDQILAYIRSHWERVIEKNRSETDAYLECKQAESVGSKLSREEEELESLKTECNDAGCKIQSLQAQTESIRALVCTYCDAGCKIQSLQAQTESIRALVCTYCDAGCKIQSLQAQTESIRALKRGLENSLNDARHWHDIELQNLGSVIGKLESELGDVHGDIEQQRRDYETLLSNKMRLELEIGTYHGILDGEESRYHPSMCTGASEPEGKQSPLPPLSEPYGSPALQGSNTSSP</sequence>
<dbReference type="GeneTree" id="ENSGT00940000159820"/>
<dbReference type="SMART" id="SM01391">
    <property type="entry name" value="Filament"/>
    <property type="match status" value="1"/>
</dbReference>
<feature type="region of interest" description="Disordered" evidence="4">
    <location>
        <begin position="449"/>
        <end position="487"/>
    </location>
</feature>
<dbReference type="PRINTS" id="PR01248">
    <property type="entry name" value="TYPE1KERATIN"/>
</dbReference>
<keyword evidence="2 3" id="KW-0175">Coiled coil</keyword>
<evidence type="ECO:0000313" key="7">
    <source>
        <dbReference type="Proteomes" id="UP000472277"/>
    </source>
</evidence>
<feature type="region of interest" description="Disordered" evidence="4">
    <location>
        <begin position="1"/>
        <end position="30"/>
    </location>
</feature>
<proteinExistence type="predicted"/>
<dbReference type="Pfam" id="PF00038">
    <property type="entry name" value="Filament"/>
    <property type="match status" value="2"/>
</dbReference>
<dbReference type="GO" id="GO:0045109">
    <property type="term" value="P:intermediate filament organization"/>
    <property type="evidence" value="ECO:0007669"/>
    <property type="project" value="TreeGrafter"/>
</dbReference>
<keyword evidence="1" id="KW-0403">Intermediate filament</keyword>
<gene>
    <name evidence="6" type="primary">BFSP2</name>
    <name evidence="6" type="synonym">LOC115170169</name>
</gene>
<protein>
    <submittedName>
        <fullName evidence="6">Beaded filament structural protein 2, phakinin</fullName>
    </submittedName>
</protein>
<dbReference type="GO" id="GO:0005198">
    <property type="term" value="F:structural molecule activity"/>
    <property type="evidence" value="ECO:0007669"/>
    <property type="project" value="InterPro"/>
</dbReference>
<feature type="coiled-coil region" evidence="3">
    <location>
        <begin position="199"/>
        <end position="226"/>
    </location>
</feature>
<dbReference type="Gene3D" id="1.20.5.170">
    <property type="match status" value="1"/>
</dbReference>
<name>A0A673YM34_SALTR</name>
<dbReference type="GO" id="GO:0005882">
    <property type="term" value="C:intermediate filament"/>
    <property type="evidence" value="ECO:0007669"/>
    <property type="project" value="UniProtKB-KW"/>
</dbReference>
<feature type="domain" description="IF rod" evidence="5">
    <location>
        <begin position="106"/>
        <end position="449"/>
    </location>
</feature>
<dbReference type="SUPFAM" id="SSF64593">
    <property type="entry name" value="Intermediate filament protein, coiled coil region"/>
    <property type="match status" value="1"/>
</dbReference>
<dbReference type="InterPro" id="IPR002957">
    <property type="entry name" value="Keratin_I"/>
</dbReference>
<dbReference type="Gene3D" id="1.20.5.1160">
    <property type="entry name" value="Vasodilator-stimulated phosphoprotein"/>
    <property type="match status" value="1"/>
</dbReference>
<dbReference type="Gene3D" id="1.20.5.500">
    <property type="entry name" value="Single helix bin"/>
    <property type="match status" value="1"/>
</dbReference>
<reference evidence="6" key="2">
    <citation type="submission" date="2025-09" db="UniProtKB">
        <authorList>
            <consortium name="Ensembl"/>
        </authorList>
    </citation>
    <scope>IDENTIFICATION</scope>
</reference>
<dbReference type="Ensembl" id="ENSSTUT00000037319.1">
    <property type="protein sequence ID" value="ENSSTUP00000035703.1"/>
    <property type="gene ID" value="ENSSTUG00000015236.1"/>
</dbReference>
<accession>A0A673YM34</accession>
<organism evidence="6 7">
    <name type="scientific">Salmo trutta</name>
    <name type="common">Brown trout</name>
    <dbReference type="NCBI Taxonomy" id="8032"/>
    <lineage>
        <taxon>Eukaryota</taxon>
        <taxon>Metazoa</taxon>
        <taxon>Chordata</taxon>
        <taxon>Craniata</taxon>
        <taxon>Vertebrata</taxon>
        <taxon>Euteleostomi</taxon>
        <taxon>Actinopterygii</taxon>
        <taxon>Neopterygii</taxon>
        <taxon>Teleostei</taxon>
        <taxon>Protacanthopterygii</taxon>
        <taxon>Salmoniformes</taxon>
        <taxon>Salmonidae</taxon>
        <taxon>Salmoninae</taxon>
        <taxon>Salmo</taxon>
    </lineage>
</organism>
<evidence type="ECO:0000259" key="5">
    <source>
        <dbReference type="PROSITE" id="PS51842"/>
    </source>
</evidence>